<evidence type="ECO:0000313" key="2">
    <source>
        <dbReference type="Proteomes" id="UP001234297"/>
    </source>
</evidence>
<name>A0ACC2LAE8_PERAE</name>
<gene>
    <name evidence="1" type="ORF">MRB53_023446</name>
</gene>
<organism evidence="1 2">
    <name type="scientific">Persea americana</name>
    <name type="common">Avocado</name>
    <dbReference type="NCBI Taxonomy" id="3435"/>
    <lineage>
        <taxon>Eukaryota</taxon>
        <taxon>Viridiplantae</taxon>
        <taxon>Streptophyta</taxon>
        <taxon>Embryophyta</taxon>
        <taxon>Tracheophyta</taxon>
        <taxon>Spermatophyta</taxon>
        <taxon>Magnoliopsida</taxon>
        <taxon>Magnoliidae</taxon>
        <taxon>Laurales</taxon>
        <taxon>Lauraceae</taxon>
        <taxon>Persea</taxon>
    </lineage>
</organism>
<accession>A0ACC2LAE8</accession>
<keyword evidence="2" id="KW-1185">Reference proteome</keyword>
<evidence type="ECO:0000313" key="1">
    <source>
        <dbReference type="EMBL" id="KAJ8630123.1"/>
    </source>
</evidence>
<sequence length="189" mass="21959">MPQAPLDPPLPESSSLPRSCSSPKESPPDSQFSHLRSIRWRIDLGILPSSPTSSIDDLRSVAAVSRRRYAGFRRRLLIDPHVSKEVDQAPDLVMENPLSQNPDSMWGRFFWNAELEKMVEQDLSHLHPEYGYRRKRCMNFWRLCDMFFKLMCNIFLKCGDSMKTILLTNLMVYLLKKRRLSIEHCSCLG</sequence>
<reference evidence="1 2" key="1">
    <citation type="journal article" date="2022" name="Hortic Res">
        <title>A haplotype resolved chromosomal level avocado genome allows analysis of novel avocado genes.</title>
        <authorList>
            <person name="Nath O."/>
            <person name="Fletcher S.J."/>
            <person name="Hayward A."/>
            <person name="Shaw L.M."/>
            <person name="Masouleh A.K."/>
            <person name="Furtado A."/>
            <person name="Henry R.J."/>
            <person name="Mitter N."/>
        </authorList>
    </citation>
    <scope>NUCLEOTIDE SEQUENCE [LARGE SCALE GENOMIC DNA]</scope>
    <source>
        <strain evidence="2">cv. Hass</strain>
    </source>
</reference>
<dbReference type="Proteomes" id="UP001234297">
    <property type="component" value="Chromosome 7"/>
</dbReference>
<dbReference type="EMBL" id="CM056815">
    <property type="protein sequence ID" value="KAJ8630123.1"/>
    <property type="molecule type" value="Genomic_DNA"/>
</dbReference>
<proteinExistence type="predicted"/>
<comment type="caution">
    <text evidence="1">The sequence shown here is derived from an EMBL/GenBank/DDBJ whole genome shotgun (WGS) entry which is preliminary data.</text>
</comment>
<protein>
    <submittedName>
        <fullName evidence="1">Uncharacterized protein</fullName>
    </submittedName>
</protein>